<proteinExistence type="predicted"/>
<comment type="caution">
    <text evidence="2">The sequence shown here is derived from an EMBL/GenBank/DDBJ whole genome shotgun (WGS) entry which is preliminary data.</text>
</comment>
<evidence type="ECO:0000256" key="1">
    <source>
        <dbReference type="SAM" id="Phobius"/>
    </source>
</evidence>
<evidence type="ECO:0000313" key="2">
    <source>
        <dbReference type="EMBL" id="MBD1396206.1"/>
    </source>
</evidence>
<organism evidence="2 3">
    <name type="scientific">Pontibacter aquaedesilientis</name>
    <dbReference type="NCBI Taxonomy" id="2766980"/>
    <lineage>
        <taxon>Bacteria</taxon>
        <taxon>Pseudomonadati</taxon>
        <taxon>Bacteroidota</taxon>
        <taxon>Cytophagia</taxon>
        <taxon>Cytophagales</taxon>
        <taxon>Hymenobacteraceae</taxon>
        <taxon>Pontibacter</taxon>
    </lineage>
</organism>
<sequence length="90" mass="10182">MTDKRIDQLILFLPMLSAWLMARGLANDLMLMVLITAVLALIGFGLGYLLVRNLQGKQRHVRIVALIVVFVLVFALPLLVDTILTFYRAR</sequence>
<dbReference type="RefSeq" id="WP_191182331.1">
    <property type="nucleotide sequence ID" value="NZ_JACXAJ010000001.1"/>
</dbReference>
<accession>A0ABR7XFQ7</accession>
<dbReference type="Proteomes" id="UP000625551">
    <property type="component" value="Unassembled WGS sequence"/>
</dbReference>
<feature type="transmembrane region" description="Helical" evidence="1">
    <location>
        <begin position="63"/>
        <end position="87"/>
    </location>
</feature>
<dbReference type="EMBL" id="JACXAJ010000001">
    <property type="protein sequence ID" value="MBD1396206.1"/>
    <property type="molecule type" value="Genomic_DNA"/>
</dbReference>
<name>A0ABR7XFQ7_9BACT</name>
<protein>
    <submittedName>
        <fullName evidence="2">Uncharacterized protein</fullName>
    </submittedName>
</protein>
<evidence type="ECO:0000313" key="3">
    <source>
        <dbReference type="Proteomes" id="UP000625551"/>
    </source>
</evidence>
<gene>
    <name evidence="2" type="ORF">H9Q13_03430</name>
</gene>
<keyword evidence="1" id="KW-0812">Transmembrane</keyword>
<keyword evidence="1" id="KW-1133">Transmembrane helix</keyword>
<reference evidence="2 3" key="1">
    <citation type="submission" date="2020-09" db="EMBL/GenBank/DDBJ databases">
        <title>Genome sequencing and assembly of Pontibacter sp.</title>
        <authorList>
            <person name="Chhetri G."/>
        </authorList>
    </citation>
    <scope>NUCLEOTIDE SEQUENCE [LARGE SCALE GENOMIC DNA]</scope>
    <source>
        <strain evidence="2 3">JH31</strain>
    </source>
</reference>
<feature type="transmembrane region" description="Helical" evidence="1">
    <location>
        <begin position="32"/>
        <end position="51"/>
    </location>
</feature>
<keyword evidence="3" id="KW-1185">Reference proteome</keyword>
<keyword evidence="1" id="KW-0472">Membrane</keyword>